<name>A0ABQ9IGN8_9NEOP</name>
<comment type="caution">
    <text evidence="1">The sequence shown here is derived from an EMBL/GenBank/DDBJ whole genome shotgun (WGS) entry which is preliminary data.</text>
</comment>
<evidence type="ECO:0000313" key="2">
    <source>
        <dbReference type="Proteomes" id="UP001159363"/>
    </source>
</evidence>
<sequence>MATPTENCSLQPCEESWPSCHTAGKLISHVNPVISENDLLVLNPPRFQSLQGWSCGMSSVQLSPAPSSLGSSHEELSITVTAPPWPAEVWHCFQSGVLVKINDPTVGSDGMWKASDELAQSLRSSDWPQLLRLEGIQEVKSGVLLSFACLASCSSGAVRWEGDLVAQCHVDHVFYVRDKGELLLLCRCMCVCIVNMLLTLFQLKY</sequence>
<gene>
    <name evidence="1" type="ORF">PR048_001154</name>
</gene>
<reference evidence="1 2" key="1">
    <citation type="submission" date="2023-02" db="EMBL/GenBank/DDBJ databases">
        <title>LHISI_Scaffold_Assembly.</title>
        <authorList>
            <person name="Stuart O.P."/>
            <person name="Cleave R."/>
            <person name="Magrath M.J.L."/>
            <person name="Mikheyev A.S."/>
        </authorList>
    </citation>
    <scope>NUCLEOTIDE SEQUENCE [LARGE SCALE GENOMIC DNA]</scope>
    <source>
        <strain evidence="1">Daus_M_001</strain>
        <tissue evidence="1">Leg muscle</tissue>
    </source>
</reference>
<dbReference type="EMBL" id="JARBHB010000001">
    <property type="protein sequence ID" value="KAJ8895816.1"/>
    <property type="molecule type" value="Genomic_DNA"/>
</dbReference>
<organism evidence="1 2">
    <name type="scientific">Dryococelus australis</name>
    <dbReference type="NCBI Taxonomy" id="614101"/>
    <lineage>
        <taxon>Eukaryota</taxon>
        <taxon>Metazoa</taxon>
        <taxon>Ecdysozoa</taxon>
        <taxon>Arthropoda</taxon>
        <taxon>Hexapoda</taxon>
        <taxon>Insecta</taxon>
        <taxon>Pterygota</taxon>
        <taxon>Neoptera</taxon>
        <taxon>Polyneoptera</taxon>
        <taxon>Phasmatodea</taxon>
        <taxon>Verophasmatodea</taxon>
        <taxon>Anareolatae</taxon>
        <taxon>Phasmatidae</taxon>
        <taxon>Eurycanthinae</taxon>
        <taxon>Dryococelus</taxon>
    </lineage>
</organism>
<keyword evidence="2" id="KW-1185">Reference proteome</keyword>
<evidence type="ECO:0000313" key="1">
    <source>
        <dbReference type="EMBL" id="KAJ8895816.1"/>
    </source>
</evidence>
<accession>A0ABQ9IGN8</accession>
<proteinExistence type="predicted"/>
<dbReference type="Proteomes" id="UP001159363">
    <property type="component" value="Chromosome 1"/>
</dbReference>
<protein>
    <submittedName>
        <fullName evidence="1">Uncharacterized protein</fullName>
    </submittedName>
</protein>